<evidence type="ECO:0000256" key="19">
    <source>
        <dbReference type="ARBA" id="ARBA00023113"/>
    </source>
</evidence>
<dbReference type="PROSITE" id="PS50994">
    <property type="entry name" value="INTEGRASE"/>
    <property type="match status" value="1"/>
</dbReference>
<dbReference type="SMART" id="SM00343">
    <property type="entry name" value="ZnF_C2HC"/>
    <property type="match status" value="1"/>
</dbReference>
<dbReference type="InterPro" id="IPR043502">
    <property type="entry name" value="DNA/RNA_pol_sf"/>
</dbReference>
<keyword evidence="20" id="KW-0233">DNA recombination</keyword>
<evidence type="ECO:0000256" key="6">
    <source>
        <dbReference type="ARBA" id="ARBA00022695"/>
    </source>
</evidence>
<dbReference type="GO" id="GO:0003723">
    <property type="term" value="F:RNA binding"/>
    <property type="evidence" value="ECO:0007669"/>
    <property type="project" value="UniProtKB-KW"/>
</dbReference>
<evidence type="ECO:0000259" key="26">
    <source>
        <dbReference type="PROSITE" id="PS50158"/>
    </source>
</evidence>
<dbReference type="GO" id="GO:0006310">
    <property type="term" value="P:DNA recombination"/>
    <property type="evidence" value="ECO:0007669"/>
    <property type="project" value="UniProtKB-KW"/>
</dbReference>
<evidence type="ECO:0000256" key="25">
    <source>
        <dbReference type="SAM" id="MobiDB-lite"/>
    </source>
</evidence>
<dbReference type="InterPro" id="IPR036875">
    <property type="entry name" value="Znf_CCHC_sf"/>
</dbReference>
<dbReference type="GO" id="GO:0003964">
    <property type="term" value="F:RNA-directed DNA polymerase activity"/>
    <property type="evidence" value="ECO:0007669"/>
    <property type="project" value="UniProtKB-KW"/>
</dbReference>
<dbReference type="PANTHER" id="PTHR42648">
    <property type="entry name" value="TRANSPOSASE, PUTATIVE-RELATED"/>
    <property type="match status" value="1"/>
</dbReference>
<dbReference type="CDD" id="cd09272">
    <property type="entry name" value="RNase_HI_RT_Ty1"/>
    <property type="match status" value="1"/>
</dbReference>
<organism evidence="28">
    <name type="scientific">Phanerochaete chrysosporium (strain RP-78 / ATCC MYA-4764 / FGSC 9002)</name>
    <name type="common">White-rot fungus</name>
    <name type="synonym">Sporotrichum pruinosum</name>
    <dbReference type="NCBI Taxonomy" id="273507"/>
    <lineage>
        <taxon>Eukaryota</taxon>
        <taxon>Fungi</taxon>
        <taxon>Dikarya</taxon>
        <taxon>Basidiomycota</taxon>
        <taxon>Agaricomycotina</taxon>
        <taxon>Agaricomycetes</taxon>
        <taxon>Polyporales</taxon>
        <taxon>Phanerochaetaceae</taxon>
        <taxon>Phanerodontia</taxon>
        <taxon>Phanerodontia chrysosporium</taxon>
    </lineage>
</organism>
<keyword evidence="24" id="KW-0862">Zinc</keyword>
<dbReference type="Pfam" id="PF22936">
    <property type="entry name" value="Pol_BBD"/>
    <property type="match status" value="1"/>
</dbReference>
<proteinExistence type="predicted"/>
<dbReference type="Pfam" id="PF00665">
    <property type="entry name" value="rve"/>
    <property type="match status" value="1"/>
</dbReference>
<dbReference type="InterPro" id="IPR057670">
    <property type="entry name" value="SH3_retrovirus"/>
</dbReference>
<evidence type="ECO:0000256" key="18">
    <source>
        <dbReference type="ARBA" id="ARBA00022932"/>
    </source>
</evidence>
<keyword evidence="2" id="KW-0815">Transposition</keyword>
<dbReference type="GO" id="GO:0015074">
    <property type="term" value="P:DNA integration"/>
    <property type="evidence" value="ECO:0007669"/>
    <property type="project" value="UniProtKB-KW"/>
</dbReference>
<keyword evidence="13" id="KW-0067">ATP-binding</keyword>
<keyword evidence="21" id="KW-0511">Multifunctional enzyme</keyword>
<dbReference type="Gene3D" id="3.30.420.10">
    <property type="entry name" value="Ribonuclease H-like superfamily/Ribonuclease H"/>
    <property type="match status" value="1"/>
</dbReference>
<evidence type="ECO:0000256" key="23">
    <source>
        <dbReference type="ARBA" id="ARBA00049244"/>
    </source>
</evidence>
<evidence type="ECO:0000259" key="27">
    <source>
        <dbReference type="PROSITE" id="PS50994"/>
    </source>
</evidence>
<gene>
    <name evidence="28" type="primary">pol</name>
</gene>
<dbReference type="GO" id="GO:0032196">
    <property type="term" value="P:transposition"/>
    <property type="evidence" value="ECO:0007669"/>
    <property type="project" value="UniProtKB-KW"/>
</dbReference>
<feature type="compositionally biased region" description="Low complexity" evidence="25">
    <location>
        <begin position="414"/>
        <end position="433"/>
    </location>
</feature>
<evidence type="ECO:0000256" key="9">
    <source>
        <dbReference type="ARBA" id="ARBA00022741"/>
    </source>
</evidence>
<dbReference type="Pfam" id="PF14223">
    <property type="entry name" value="Retrotran_gag_2"/>
    <property type="match status" value="1"/>
</dbReference>
<dbReference type="InterPro" id="IPR013103">
    <property type="entry name" value="RVT_2"/>
</dbReference>
<dbReference type="InterPro" id="IPR012337">
    <property type="entry name" value="RNaseH-like_sf"/>
</dbReference>
<comment type="catalytic activity">
    <reaction evidence="23">
        <text>DNA(n) + a 2'-deoxyribonucleoside 5'-triphosphate = DNA(n+1) + diphosphate</text>
        <dbReference type="Rhea" id="RHEA:22508"/>
        <dbReference type="Rhea" id="RHEA-COMP:17339"/>
        <dbReference type="Rhea" id="RHEA-COMP:17340"/>
        <dbReference type="ChEBI" id="CHEBI:33019"/>
        <dbReference type="ChEBI" id="CHEBI:61560"/>
        <dbReference type="ChEBI" id="CHEBI:173112"/>
        <dbReference type="EC" id="2.7.7.7"/>
    </reaction>
</comment>
<comment type="function">
    <text evidence="1">The aspartyl protease (PR) mediates the proteolytic cleavages of the Gag and Gag-Pol polyproteins after assembly of the VLP.</text>
</comment>
<dbReference type="InterPro" id="IPR001584">
    <property type="entry name" value="Integrase_cat-core"/>
</dbReference>
<dbReference type="InterPro" id="IPR036397">
    <property type="entry name" value="RNaseH_sf"/>
</dbReference>
<dbReference type="GO" id="GO:0005524">
    <property type="term" value="F:ATP binding"/>
    <property type="evidence" value="ECO:0007669"/>
    <property type="project" value="UniProtKB-KW"/>
</dbReference>
<sequence>MPSKRSDTTAPAVCSGKPHIFDKLETEDRWYKSTGHAGWMPCELQPCPHRYSQPIGVVEDASWQVAVDPSQLKLFVARLSGRQPSPPRSASIQEVPEAEATAAPTLPPPSRSSERSVAEEELEYLDATSSPVARPSVSSSSIIRAFNSVPKLALEGSNYRLWHQRIVVAARGVQCDDLLEEPDVPATRKREADALLSAILDTLPDSVFMSVSSTADVPADVMSAMKVRYGVSTAVSDAAAQRKLFSMTCKDDRKLQAHLDSMLAVREQIIESGTSVSDKVFTDAIIASLPDSYKPIVNAYSATLLLDAARTGTPRPARSHELIPLLRAEAHSRYTVARGGAKDAVPTAASADARGQRGGRGKGKGRSAQQQQRGGNSANQSSREGEEVTCYKCQGKGHTKKVCPSKNYAKRPEPAANAAQVTSAPAPASASAPAPAPAAKIVEVEDAWAASALAPESDAPPEREDTVDEALVSQSTDPVDIYDSGATHHMTPFRHLLYNYRPIPARTVRAAGKSHFAATGVGDMKLLMPNGNSWMRITLRDVYFAESMAATLVSLGKFDDAGYRAVIGGGYLRIMRGDAQFAAIPKIRGLYRYYHSGEGLALAAFSASLSLYQLHQHLGHLSYGYIKKLVASKAIQGLQLDPARRTEDECSVCMRAKAARAPIAAKRSSPLAATFGEHLHLDVWGPAPVRTINHCRYALVMVDDHSRWLEEPLLRSKDEAFARFRDFVALIRTQSGAQLKVVSSDRGGEFTSHEFSEFLSRNGVVRRLTVHDTPEHNGVAERVHGTIFNMVRALLISSGLPRTLWGEAVRHAVWLYNRTPHAAIDFRTPYEVRFGSPPDLSGLKPFGAVCFVRNLSAGKLDARAVECRWLGFDPTSNGSRIYWPTSHKVSVERDIKFSSREVPLLEGEDYSLDPAPDSDSDNEQHPDAASDTSGTFPSDPPDDEPLATPRRSARLAQKRLAAHIIDLSHSELEATLEAAQSEALGHDPRSYAEAMRSPDAPAWQEAMDEEIRRLEQHCAWVYETAPSGAHVVGSKWVYRTKRDAQNAITGYRARLVGQGFTQIDGVDFFSDDTFAPVAKMASQRANAALAAQRDYEMAQIDIKSAFLYGPLKDDEVIYLRPPPGVKLQGLKTGQVLRLRVALYGLKQAGRRWALFLREIIADIGLTRSEQDHAVFYRHLPGNHVAIISSHVDDLTLIAPDQKTIEDIDRRIRARVEATPLQPLNWLLGIEIKRDRAKRTVSFSQRAYIDQIISRYGFEDIKPLAAPMDPHLVLSKEDCPSTAAEVAEMRHKPYRQALGALMYAAIATRPDIAYAVNQLARFAENPGMKHWNALRRVYAYLKGTRDLSLVLGGDARDGPLVGYTDADGMSTEGRQAVSGYAFLIGGAVSWSSKRQEIVALSTSEAEYVALTHAAKEALWLRNYLHEVWQMPLQPMQLYSDNQSAIALARDDRYHARSKHIDIRYHFIRYHIEHGNITVTYCPTEDMVADTLTKALPSMKAKHFASSLGLAKA</sequence>
<accession>Q45W65</accession>
<feature type="region of interest" description="Disordered" evidence="25">
    <location>
        <begin position="337"/>
        <end position="433"/>
    </location>
</feature>
<evidence type="ECO:0000256" key="15">
    <source>
        <dbReference type="ARBA" id="ARBA00022884"/>
    </source>
</evidence>
<keyword evidence="15" id="KW-0694">RNA-binding</keyword>
<keyword evidence="14" id="KW-0460">Magnesium</keyword>
<keyword evidence="17" id="KW-0695">RNA-directed DNA polymerase</keyword>
<evidence type="ECO:0000256" key="21">
    <source>
        <dbReference type="ARBA" id="ARBA00023268"/>
    </source>
</evidence>
<dbReference type="PROSITE" id="PS50158">
    <property type="entry name" value="ZF_CCHC"/>
    <property type="match status" value="1"/>
</dbReference>
<evidence type="ECO:0000256" key="22">
    <source>
        <dbReference type="ARBA" id="ARBA00048173"/>
    </source>
</evidence>
<dbReference type="SUPFAM" id="SSF57756">
    <property type="entry name" value="Retrovirus zinc finger-like domains"/>
    <property type="match status" value="1"/>
</dbReference>
<evidence type="ECO:0000256" key="5">
    <source>
        <dbReference type="ARBA" id="ARBA00022670"/>
    </source>
</evidence>
<keyword evidence="3" id="KW-1188">Viral release from host cell</keyword>
<feature type="compositionally biased region" description="Acidic residues" evidence="25">
    <location>
        <begin position="906"/>
        <end position="921"/>
    </location>
</feature>
<dbReference type="GO" id="GO:0004190">
    <property type="term" value="F:aspartic-type endopeptidase activity"/>
    <property type="evidence" value="ECO:0007669"/>
    <property type="project" value="UniProtKB-KW"/>
</dbReference>
<keyword evidence="24" id="KW-0863">Zinc-finger</keyword>
<keyword evidence="5" id="KW-0645">Protease</keyword>
<keyword evidence="19" id="KW-0917">Virion maturation</keyword>
<keyword evidence="16" id="KW-0229">DNA integration</keyword>
<evidence type="ECO:0000256" key="12">
    <source>
        <dbReference type="ARBA" id="ARBA00022801"/>
    </source>
</evidence>
<evidence type="ECO:0000256" key="1">
    <source>
        <dbReference type="ARBA" id="ARBA00002180"/>
    </source>
</evidence>
<keyword evidence="12" id="KW-0378">Hydrolase</keyword>
<keyword evidence="18" id="KW-0239">DNA-directed DNA polymerase</keyword>
<evidence type="ECO:0000256" key="2">
    <source>
        <dbReference type="ARBA" id="ARBA00022578"/>
    </source>
</evidence>
<dbReference type="GO" id="GO:0004519">
    <property type="term" value="F:endonuclease activity"/>
    <property type="evidence" value="ECO:0007669"/>
    <property type="project" value="UniProtKB-KW"/>
</dbReference>
<keyword evidence="11" id="KW-0255">Endonuclease</keyword>
<keyword evidence="7" id="KW-0540">Nuclease</keyword>
<evidence type="ECO:0000256" key="17">
    <source>
        <dbReference type="ARBA" id="ARBA00022918"/>
    </source>
</evidence>
<evidence type="ECO:0000256" key="16">
    <source>
        <dbReference type="ARBA" id="ARBA00022908"/>
    </source>
</evidence>
<evidence type="ECO:0000256" key="20">
    <source>
        <dbReference type="ARBA" id="ARBA00023172"/>
    </source>
</evidence>
<feature type="compositionally biased region" description="Low complexity" evidence="25">
    <location>
        <begin position="366"/>
        <end position="382"/>
    </location>
</feature>
<dbReference type="GO" id="GO:0005634">
    <property type="term" value="C:nucleus"/>
    <property type="evidence" value="ECO:0007669"/>
    <property type="project" value="UniProtKB-ARBA"/>
</dbReference>
<dbReference type="InterPro" id="IPR039537">
    <property type="entry name" value="Retrotran_Ty1/copia-like"/>
</dbReference>
<comment type="catalytic activity">
    <reaction evidence="22">
        <text>DNA(n) + a 2'-deoxyribonucleoside 5'-triphosphate = DNA(n+1) + diphosphate</text>
        <dbReference type="Rhea" id="RHEA:22508"/>
        <dbReference type="Rhea" id="RHEA-COMP:17339"/>
        <dbReference type="Rhea" id="RHEA-COMP:17340"/>
        <dbReference type="ChEBI" id="CHEBI:33019"/>
        <dbReference type="ChEBI" id="CHEBI:61560"/>
        <dbReference type="ChEBI" id="CHEBI:173112"/>
        <dbReference type="EC" id="2.7.7.49"/>
    </reaction>
</comment>
<evidence type="ECO:0000313" key="28">
    <source>
        <dbReference type="EMBL" id="AAZ28936.1"/>
    </source>
</evidence>
<dbReference type="InterPro" id="IPR001878">
    <property type="entry name" value="Znf_CCHC"/>
</dbReference>
<feature type="domain" description="Integrase catalytic" evidence="27">
    <location>
        <begin position="666"/>
        <end position="837"/>
    </location>
</feature>
<dbReference type="GO" id="GO:0006397">
    <property type="term" value="P:mRNA processing"/>
    <property type="evidence" value="ECO:0007669"/>
    <property type="project" value="UniProtKB-KW"/>
</dbReference>
<evidence type="ECO:0000256" key="13">
    <source>
        <dbReference type="ARBA" id="ARBA00022840"/>
    </source>
</evidence>
<dbReference type="PANTHER" id="PTHR42648:SF11">
    <property type="entry name" value="TRANSPOSON TY4-P GAG-POL POLYPROTEIN"/>
    <property type="match status" value="1"/>
</dbReference>
<protein>
    <submittedName>
        <fullName evidence="28">Polyprotein</fullName>
    </submittedName>
</protein>
<dbReference type="Pfam" id="PF07727">
    <property type="entry name" value="RVT_2"/>
    <property type="match status" value="1"/>
</dbReference>
<dbReference type="EMBL" id="DQ097839">
    <property type="protein sequence ID" value="AAZ28936.1"/>
    <property type="molecule type" value="Genomic_DNA"/>
</dbReference>
<evidence type="ECO:0000256" key="3">
    <source>
        <dbReference type="ARBA" id="ARBA00022612"/>
    </source>
</evidence>
<evidence type="ECO:0000256" key="11">
    <source>
        <dbReference type="ARBA" id="ARBA00022759"/>
    </source>
</evidence>
<dbReference type="InterPro" id="IPR054722">
    <property type="entry name" value="PolX-like_BBD"/>
</dbReference>
<dbReference type="Pfam" id="PF25597">
    <property type="entry name" value="SH3_retrovirus"/>
    <property type="match status" value="1"/>
</dbReference>
<keyword evidence="18" id="KW-0808">Transferase</keyword>
<feature type="region of interest" description="Disordered" evidence="25">
    <location>
        <begin position="906"/>
        <end position="948"/>
    </location>
</feature>
<reference evidence="28" key="1">
    <citation type="submission" date="2005-06" db="EMBL/GenBank/DDBJ databases">
        <title>Divergent groups of LTR retrotransposons from Phanerochaete chrysosporium.</title>
        <authorList>
            <person name="Novikova O."/>
            <person name="Fursov M."/>
            <person name="Shutov O."/>
            <person name="Blinov A."/>
        </authorList>
    </citation>
    <scope>NUCLEOTIDE SEQUENCE</scope>
    <source>
        <strain evidence="28">RP-78</strain>
    </source>
</reference>
<evidence type="ECO:0000256" key="10">
    <source>
        <dbReference type="ARBA" id="ARBA00022750"/>
    </source>
</evidence>
<evidence type="ECO:0000256" key="14">
    <source>
        <dbReference type="ARBA" id="ARBA00022842"/>
    </source>
</evidence>
<dbReference type="GO" id="GO:0006508">
    <property type="term" value="P:proteolysis"/>
    <property type="evidence" value="ECO:0007669"/>
    <property type="project" value="UniProtKB-KW"/>
</dbReference>
<evidence type="ECO:0000256" key="8">
    <source>
        <dbReference type="ARBA" id="ARBA00022723"/>
    </source>
</evidence>
<evidence type="ECO:0000256" key="24">
    <source>
        <dbReference type="PROSITE-ProRule" id="PRU00047"/>
    </source>
</evidence>
<keyword evidence="8" id="KW-0479">Metal-binding</keyword>
<dbReference type="SUPFAM" id="SSF56672">
    <property type="entry name" value="DNA/RNA polymerases"/>
    <property type="match status" value="1"/>
</dbReference>
<keyword evidence="9" id="KW-0547">Nucleotide-binding</keyword>
<keyword evidence="4" id="KW-0507">mRNA processing</keyword>
<keyword evidence="6" id="KW-0548">Nucleotidyltransferase</keyword>
<dbReference type="GO" id="GO:0003887">
    <property type="term" value="F:DNA-directed DNA polymerase activity"/>
    <property type="evidence" value="ECO:0007669"/>
    <property type="project" value="UniProtKB-KW"/>
</dbReference>
<name>Q45W65_PHACR</name>
<keyword evidence="10" id="KW-0064">Aspartyl protease</keyword>
<feature type="region of interest" description="Disordered" evidence="25">
    <location>
        <begin position="81"/>
        <end position="135"/>
    </location>
</feature>
<evidence type="ECO:0000256" key="4">
    <source>
        <dbReference type="ARBA" id="ARBA00022664"/>
    </source>
</evidence>
<feature type="domain" description="CCHC-type" evidence="26">
    <location>
        <begin position="390"/>
        <end position="405"/>
    </location>
</feature>
<evidence type="ECO:0000256" key="7">
    <source>
        <dbReference type="ARBA" id="ARBA00022722"/>
    </source>
</evidence>
<dbReference type="GO" id="GO:0008270">
    <property type="term" value="F:zinc ion binding"/>
    <property type="evidence" value="ECO:0007669"/>
    <property type="project" value="UniProtKB-KW"/>
</dbReference>
<dbReference type="SUPFAM" id="SSF53098">
    <property type="entry name" value="Ribonuclease H-like"/>
    <property type="match status" value="1"/>
</dbReference>